<dbReference type="EMBL" id="JACRSN010000002">
    <property type="protein sequence ID" value="MBC8532792.1"/>
    <property type="molecule type" value="Genomic_DNA"/>
</dbReference>
<dbReference type="GO" id="GO:0003700">
    <property type="term" value="F:DNA-binding transcription factor activity"/>
    <property type="evidence" value="ECO:0007669"/>
    <property type="project" value="InterPro"/>
</dbReference>
<dbReference type="SUPFAM" id="SSF55136">
    <property type="entry name" value="Probable bacterial effector-binding domain"/>
    <property type="match status" value="1"/>
</dbReference>
<dbReference type="Gene3D" id="3.20.80.10">
    <property type="entry name" value="Regulatory factor, effector binding domain"/>
    <property type="match status" value="1"/>
</dbReference>
<proteinExistence type="predicted"/>
<evidence type="ECO:0000313" key="6">
    <source>
        <dbReference type="Proteomes" id="UP000651482"/>
    </source>
</evidence>
<keyword evidence="2" id="KW-0238">DNA-binding</keyword>
<dbReference type="PANTHER" id="PTHR47504:SF5">
    <property type="entry name" value="RIGHT ORIGIN-BINDING PROTEIN"/>
    <property type="match status" value="1"/>
</dbReference>
<accession>A0A926D7E8</accession>
<dbReference type="InterPro" id="IPR018060">
    <property type="entry name" value="HTH_AraC"/>
</dbReference>
<keyword evidence="3" id="KW-0804">Transcription</keyword>
<dbReference type="InterPro" id="IPR011256">
    <property type="entry name" value="Reg_factor_effector_dom_sf"/>
</dbReference>
<dbReference type="InterPro" id="IPR050959">
    <property type="entry name" value="MarA-like"/>
</dbReference>
<dbReference type="Pfam" id="PF12833">
    <property type="entry name" value="HTH_18"/>
    <property type="match status" value="1"/>
</dbReference>
<dbReference type="PANTHER" id="PTHR47504">
    <property type="entry name" value="RIGHT ORIGIN-BINDING PROTEIN"/>
    <property type="match status" value="1"/>
</dbReference>
<evidence type="ECO:0000256" key="1">
    <source>
        <dbReference type="ARBA" id="ARBA00023015"/>
    </source>
</evidence>
<dbReference type="SMART" id="SM00342">
    <property type="entry name" value="HTH_ARAC"/>
    <property type="match status" value="1"/>
</dbReference>
<dbReference type="SMART" id="SM00871">
    <property type="entry name" value="AraC_E_bind"/>
    <property type="match status" value="1"/>
</dbReference>
<reference evidence="5" key="1">
    <citation type="submission" date="2020-08" db="EMBL/GenBank/DDBJ databases">
        <title>Genome public.</title>
        <authorList>
            <person name="Liu C."/>
            <person name="Sun Q."/>
        </authorList>
    </citation>
    <scope>NUCLEOTIDE SEQUENCE</scope>
    <source>
        <strain evidence="5">NSJ-40</strain>
    </source>
</reference>
<dbReference type="GO" id="GO:0043565">
    <property type="term" value="F:sequence-specific DNA binding"/>
    <property type="evidence" value="ECO:0007669"/>
    <property type="project" value="InterPro"/>
</dbReference>
<evidence type="ECO:0000259" key="4">
    <source>
        <dbReference type="PROSITE" id="PS01124"/>
    </source>
</evidence>
<keyword evidence="6" id="KW-1185">Reference proteome</keyword>
<dbReference type="Gene3D" id="1.10.10.60">
    <property type="entry name" value="Homeodomain-like"/>
    <property type="match status" value="2"/>
</dbReference>
<comment type="caution">
    <text evidence="5">The sequence shown here is derived from an EMBL/GenBank/DDBJ whole genome shotgun (WGS) entry which is preliminary data.</text>
</comment>
<dbReference type="InterPro" id="IPR018062">
    <property type="entry name" value="HTH_AraC-typ_CS"/>
</dbReference>
<dbReference type="InterPro" id="IPR009057">
    <property type="entry name" value="Homeodomain-like_sf"/>
</dbReference>
<dbReference type="InterPro" id="IPR010499">
    <property type="entry name" value="AraC_E-bd"/>
</dbReference>
<feature type="domain" description="HTH araC/xylS-type" evidence="4">
    <location>
        <begin position="8"/>
        <end position="105"/>
    </location>
</feature>
<protein>
    <submittedName>
        <fullName evidence="5">AraC family transcriptional regulator</fullName>
    </submittedName>
</protein>
<dbReference type="InterPro" id="IPR029442">
    <property type="entry name" value="GyrI-like"/>
</dbReference>
<evidence type="ECO:0000256" key="2">
    <source>
        <dbReference type="ARBA" id="ARBA00023125"/>
    </source>
</evidence>
<keyword evidence="1" id="KW-0805">Transcription regulation</keyword>
<dbReference type="AlphaFoldDB" id="A0A926D7E8"/>
<dbReference type="RefSeq" id="WP_249318023.1">
    <property type="nucleotide sequence ID" value="NZ_JACRSN010000002.1"/>
</dbReference>
<dbReference type="PROSITE" id="PS01124">
    <property type="entry name" value="HTH_ARAC_FAMILY_2"/>
    <property type="match status" value="1"/>
</dbReference>
<sequence>MGYRENMARCRNYIAEHLQEELTPAELAERFGYSFYQFFHVFRSVNGMAVAEYLRDRRLCAATSQLLLGSSITETAMDSGFDTVSGFTRAFTRKFGLAPLVYKKLKGAKFVMKPEIKVFPAFIAVGYVLKPESEIDIRENGAYWLGKDFSGISKEDYAKLSAAGRGEVGLWMHPEGTGDELYYFFGPVVESKSFAPAGMETLDIPKAEYAVFRVSKGADVFALHENIKKTWHFIFNDWFDNSGYVFDHTKFDFEYYLGEETYIYVPIRKR</sequence>
<name>A0A926D7E8_9FIRM</name>
<evidence type="ECO:0000256" key="3">
    <source>
        <dbReference type="ARBA" id="ARBA00023163"/>
    </source>
</evidence>
<dbReference type="PROSITE" id="PS00041">
    <property type="entry name" value="HTH_ARAC_FAMILY_1"/>
    <property type="match status" value="1"/>
</dbReference>
<dbReference type="SUPFAM" id="SSF46689">
    <property type="entry name" value="Homeodomain-like"/>
    <property type="match status" value="2"/>
</dbReference>
<dbReference type="Proteomes" id="UP000651482">
    <property type="component" value="Unassembled WGS sequence"/>
</dbReference>
<organism evidence="5 6">
    <name type="scientific">Yeguia hominis</name>
    <dbReference type="NCBI Taxonomy" id="2763662"/>
    <lineage>
        <taxon>Bacteria</taxon>
        <taxon>Bacillati</taxon>
        <taxon>Bacillota</taxon>
        <taxon>Clostridia</taxon>
        <taxon>Eubacteriales</taxon>
        <taxon>Yeguiaceae</taxon>
        <taxon>Yeguia</taxon>
    </lineage>
</organism>
<gene>
    <name evidence="5" type="ORF">IAG03_01980</name>
</gene>
<evidence type="ECO:0000313" key="5">
    <source>
        <dbReference type="EMBL" id="MBC8532792.1"/>
    </source>
</evidence>
<dbReference type="Pfam" id="PF06445">
    <property type="entry name" value="GyrI-like"/>
    <property type="match status" value="1"/>
</dbReference>